<evidence type="ECO:0000256" key="8">
    <source>
        <dbReference type="SAM" id="MobiDB-lite"/>
    </source>
</evidence>
<comment type="caution">
    <text evidence="9">The sequence shown here is derived from an EMBL/GenBank/DDBJ whole genome shotgun (WGS) entry which is preliminary data.</text>
</comment>
<dbReference type="SUPFAM" id="SSF52540">
    <property type="entry name" value="P-loop containing nucleoside triphosphate hydrolases"/>
    <property type="match status" value="1"/>
</dbReference>
<keyword evidence="6" id="KW-0067">ATP-binding</keyword>
<sequence>MGEVVSRIPTIGFNVETVQYNNIKFQVWDLGGQTSIRYLFLSYVFSRKHPNTFETEQGVTQAIIHSAIDFKRDPWPKVSDNAKDLVKKMLNPNPKQHLTIQEKAPNVLLGETVKARLKQFSIMNKLKKRALRGPNAATSSDLPPAGEETRPSGWSSVDPTHRRHFGLIANSRSLAKQKGPVANDLSATKDPMVIISIILYFVFGL</sequence>
<keyword evidence="7" id="KW-0342">GTP-binding</keyword>
<organism evidence="9 10">
    <name type="scientific">Gossypium arboreum</name>
    <name type="common">Tree cotton</name>
    <name type="synonym">Gossypium nanking</name>
    <dbReference type="NCBI Taxonomy" id="29729"/>
    <lineage>
        <taxon>Eukaryota</taxon>
        <taxon>Viridiplantae</taxon>
        <taxon>Streptophyta</taxon>
        <taxon>Embryophyta</taxon>
        <taxon>Tracheophyta</taxon>
        <taxon>Spermatophyta</taxon>
        <taxon>Magnoliopsida</taxon>
        <taxon>eudicotyledons</taxon>
        <taxon>Gunneridae</taxon>
        <taxon>Pentapetalae</taxon>
        <taxon>rosids</taxon>
        <taxon>malvids</taxon>
        <taxon>Malvales</taxon>
        <taxon>Malvaceae</taxon>
        <taxon>Malvoideae</taxon>
        <taxon>Gossypium</taxon>
    </lineage>
</organism>
<comment type="similarity">
    <text evidence="1">Belongs to the protein kinase superfamily. CAMK Ser/Thr protein kinase family. CaMK subfamily.</text>
</comment>
<dbReference type="EMBL" id="JARKNE010000005">
    <property type="protein sequence ID" value="KAK5832224.1"/>
    <property type="molecule type" value="Genomic_DNA"/>
</dbReference>
<evidence type="ECO:0000256" key="4">
    <source>
        <dbReference type="ARBA" id="ARBA00022741"/>
    </source>
</evidence>
<dbReference type="InterPro" id="IPR011009">
    <property type="entry name" value="Kinase-like_dom_sf"/>
</dbReference>
<evidence type="ECO:0000256" key="1">
    <source>
        <dbReference type="ARBA" id="ARBA00005354"/>
    </source>
</evidence>
<evidence type="ECO:0000313" key="9">
    <source>
        <dbReference type="EMBL" id="KAK5832224.1"/>
    </source>
</evidence>
<evidence type="ECO:0000256" key="6">
    <source>
        <dbReference type="ARBA" id="ARBA00022840"/>
    </source>
</evidence>
<evidence type="ECO:0000256" key="7">
    <source>
        <dbReference type="ARBA" id="ARBA00023134"/>
    </source>
</evidence>
<keyword evidence="4" id="KW-0547">Nucleotide-binding</keyword>
<evidence type="ECO:0000256" key="2">
    <source>
        <dbReference type="ARBA" id="ARBA00022527"/>
    </source>
</evidence>
<gene>
    <name evidence="9" type="ORF">PVK06_016024</name>
</gene>
<evidence type="ECO:0000256" key="3">
    <source>
        <dbReference type="ARBA" id="ARBA00022679"/>
    </source>
</evidence>
<reference evidence="9 10" key="1">
    <citation type="submission" date="2023-03" db="EMBL/GenBank/DDBJ databases">
        <title>WGS of Gossypium arboreum.</title>
        <authorList>
            <person name="Yu D."/>
        </authorList>
    </citation>
    <scope>NUCLEOTIDE SEQUENCE [LARGE SCALE GENOMIC DNA]</scope>
    <source>
        <tissue evidence="9">Leaf</tissue>
    </source>
</reference>
<name>A0ABR0PYU5_GOSAR</name>
<dbReference type="PANTHER" id="PTHR24349">
    <property type="entry name" value="SERINE/THREONINE-PROTEIN KINASE"/>
    <property type="match status" value="1"/>
</dbReference>
<dbReference type="InterPro" id="IPR050205">
    <property type="entry name" value="CDPK_Ser/Thr_kinases"/>
</dbReference>
<keyword evidence="10" id="KW-1185">Reference proteome</keyword>
<dbReference type="Proteomes" id="UP001358586">
    <property type="component" value="Chromosome 5"/>
</dbReference>
<keyword evidence="3" id="KW-0808">Transferase</keyword>
<keyword evidence="2" id="KW-0723">Serine/threonine-protein kinase</keyword>
<proteinExistence type="inferred from homology"/>
<dbReference type="SUPFAM" id="SSF56112">
    <property type="entry name" value="Protein kinase-like (PK-like)"/>
    <property type="match status" value="1"/>
</dbReference>
<protein>
    <submittedName>
        <fullName evidence="9">Uncharacterized protein</fullName>
    </submittedName>
</protein>
<accession>A0ABR0PYU5</accession>
<dbReference type="InterPro" id="IPR027417">
    <property type="entry name" value="P-loop_NTPase"/>
</dbReference>
<feature type="region of interest" description="Disordered" evidence="8">
    <location>
        <begin position="131"/>
        <end position="159"/>
    </location>
</feature>
<evidence type="ECO:0000256" key="5">
    <source>
        <dbReference type="ARBA" id="ARBA00022777"/>
    </source>
</evidence>
<keyword evidence="5" id="KW-0418">Kinase</keyword>
<dbReference type="Pfam" id="PF00025">
    <property type="entry name" value="Arf"/>
    <property type="match status" value="1"/>
</dbReference>
<dbReference type="Gene3D" id="3.40.50.300">
    <property type="entry name" value="P-loop containing nucleotide triphosphate hydrolases"/>
    <property type="match status" value="1"/>
</dbReference>
<evidence type="ECO:0000313" key="10">
    <source>
        <dbReference type="Proteomes" id="UP001358586"/>
    </source>
</evidence>
<dbReference type="InterPro" id="IPR006689">
    <property type="entry name" value="Small_GTPase_ARF/SAR"/>
</dbReference>